<gene>
    <name evidence="7" type="ORF">EVAR_8598_1</name>
</gene>
<evidence type="ECO:0000256" key="1">
    <source>
        <dbReference type="ARBA" id="ARBA00004141"/>
    </source>
</evidence>
<name>A0A4C1XGY7_EUMVA</name>
<dbReference type="InterPro" id="IPR026748">
    <property type="entry name" value="Clarin"/>
</dbReference>
<dbReference type="GO" id="GO:0007605">
    <property type="term" value="P:sensory perception of sound"/>
    <property type="evidence" value="ECO:0007669"/>
    <property type="project" value="UniProtKB-ARBA"/>
</dbReference>
<evidence type="ECO:0000313" key="8">
    <source>
        <dbReference type="Proteomes" id="UP000299102"/>
    </source>
</evidence>
<comment type="caution">
    <text evidence="7">The sequence shown here is derived from an EMBL/GenBank/DDBJ whole genome shotgun (WGS) entry which is preliminary data.</text>
</comment>
<evidence type="ECO:0000256" key="5">
    <source>
        <dbReference type="ARBA" id="ARBA00023136"/>
    </source>
</evidence>
<evidence type="ECO:0000256" key="2">
    <source>
        <dbReference type="ARBA" id="ARBA00005787"/>
    </source>
</evidence>
<comment type="similarity">
    <text evidence="2">Belongs to the clarin family.</text>
</comment>
<dbReference type="AlphaFoldDB" id="A0A4C1XGY7"/>
<keyword evidence="8" id="KW-1185">Reference proteome</keyword>
<dbReference type="STRING" id="151549.A0A4C1XGY7"/>
<sequence length="182" mass="20002">MKEGDANFLLNTGRVDGYFVASWVQGLQNIALEAEVGREPVISYALFISINVFMYLQLIFGISASVLAIMNVVKNPTEPMLGLPGVELSSGLSAMAGTISLMIWGIYFAVDLKDHLAFAYIAAQPINYNPALGFSYWLLLPAAVFSMCGLGMIELRRYLLERDPPAPTIQIENHSDGTIFLY</sequence>
<keyword evidence="3 6" id="KW-0812">Transmembrane</keyword>
<dbReference type="PANTHER" id="PTHR31548">
    <property type="entry name" value="CLARIN"/>
    <property type="match status" value="1"/>
</dbReference>
<dbReference type="GO" id="GO:0016020">
    <property type="term" value="C:membrane"/>
    <property type="evidence" value="ECO:0007669"/>
    <property type="project" value="UniProtKB-SubCell"/>
</dbReference>
<dbReference type="PANTHER" id="PTHR31548:SF1">
    <property type="entry name" value="LD47387P"/>
    <property type="match status" value="1"/>
</dbReference>
<feature type="transmembrane region" description="Helical" evidence="6">
    <location>
        <begin position="91"/>
        <end position="110"/>
    </location>
</feature>
<protein>
    <submittedName>
        <fullName evidence="7">Uncharacterized protein</fullName>
    </submittedName>
</protein>
<organism evidence="7 8">
    <name type="scientific">Eumeta variegata</name>
    <name type="common">Bagworm moth</name>
    <name type="synonym">Eumeta japonica</name>
    <dbReference type="NCBI Taxonomy" id="151549"/>
    <lineage>
        <taxon>Eukaryota</taxon>
        <taxon>Metazoa</taxon>
        <taxon>Ecdysozoa</taxon>
        <taxon>Arthropoda</taxon>
        <taxon>Hexapoda</taxon>
        <taxon>Insecta</taxon>
        <taxon>Pterygota</taxon>
        <taxon>Neoptera</taxon>
        <taxon>Endopterygota</taxon>
        <taxon>Lepidoptera</taxon>
        <taxon>Glossata</taxon>
        <taxon>Ditrysia</taxon>
        <taxon>Tineoidea</taxon>
        <taxon>Psychidae</taxon>
        <taxon>Oiketicinae</taxon>
        <taxon>Eumeta</taxon>
    </lineage>
</organism>
<feature type="transmembrane region" description="Helical" evidence="6">
    <location>
        <begin position="41"/>
        <end position="70"/>
    </location>
</feature>
<evidence type="ECO:0000256" key="3">
    <source>
        <dbReference type="ARBA" id="ARBA00022692"/>
    </source>
</evidence>
<proteinExistence type="inferred from homology"/>
<dbReference type="Proteomes" id="UP000299102">
    <property type="component" value="Unassembled WGS sequence"/>
</dbReference>
<accession>A0A4C1XGY7</accession>
<dbReference type="OrthoDB" id="6432214at2759"/>
<feature type="transmembrane region" description="Helical" evidence="6">
    <location>
        <begin position="134"/>
        <end position="153"/>
    </location>
</feature>
<keyword evidence="5 6" id="KW-0472">Membrane</keyword>
<evidence type="ECO:0000256" key="4">
    <source>
        <dbReference type="ARBA" id="ARBA00022989"/>
    </source>
</evidence>
<dbReference type="EMBL" id="BGZK01000837">
    <property type="protein sequence ID" value="GBP62262.1"/>
    <property type="molecule type" value="Genomic_DNA"/>
</dbReference>
<evidence type="ECO:0000313" key="7">
    <source>
        <dbReference type="EMBL" id="GBP62262.1"/>
    </source>
</evidence>
<evidence type="ECO:0000256" key="6">
    <source>
        <dbReference type="SAM" id="Phobius"/>
    </source>
</evidence>
<reference evidence="7 8" key="1">
    <citation type="journal article" date="2019" name="Commun. Biol.">
        <title>The bagworm genome reveals a unique fibroin gene that provides high tensile strength.</title>
        <authorList>
            <person name="Kono N."/>
            <person name="Nakamura H."/>
            <person name="Ohtoshi R."/>
            <person name="Tomita M."/>
            <person name="Numata K."/>
            <person name="Arakawa K."/>
        </authorList>
    </citation>
    <scope>NUCLEOTIDE SEQUENCE [LARGE SCALE GENOMIC DNA]</scope>
</reference>
<keyword evidence="4 6" id="KW-1133">Transmembrane helix</keyword>
<comment type="subcellular location">
    <subcellularLocation>
        <location evidence="1">Membrane</location>
        <topology evidence="1">Multi-pass membrane protein</topology>
    </subcellularLocation>
</comment>